<comment type="catalytic activity">
    <reaction evidence="1">
        <text>Endonucleolytic cleavage to 5'-phosphomonoester.</text>
        <dbReference type="EC" id="3.1.26.4"/>
    </reaction>
</comment>
<dbReference type="InterPro" id="IPR002156">
    <property type="entry name" value="RNaseH_domain"/>
</dbReference>
<dbReference type="GO" id="GO:0004523">
    <property type="term" value="F:RNA-DNA hybrid ribonuclease activity"/>
    <property type="evidence" value="ECO:0007669"/>
    <property type="project" value="UniProtKB-EC"/>
</dbReference>
<dbReference type="Proteomes" id="UP000759443">
    <property type="component" value="Unassembled WGS sequence"/>
</dbReference>
<evidence type="ECO:0000256" key="5">
    <source>
        <dbReference type="ARBA" id="ARBA00022723"/>
    </source>
</evidence>
<dbReference type="InterPro" id="IPR050092">
    <property type="entry name" value="RNase_H"/>
</dbReference>
<keyword evidence="6" id="KW-0255">Endonuclease</keyword>
<accession>A0ABS4DVT7</accession>
<keyword evidence="7 9" id="KW-0378">Hydrolase</keyword>
<dbReference type="PROSITE" id="PS50879">
    <property type="entry name" value="RNASE_H_1"/>
    <property type="match status" value="1"/>
</dbReference>
<proteinExistence type="inferred from homology"/>
<protein>
    <recommendedName>
        <fullName evidence="3">ribonuclease H</fullName>
        <ecNumber evidence="3">3.1.26.4</ecNumber>
    </recommendedName>
</protein>
<dbReference type="RefSeq" id="WP_209943185.1">
    <property type="nucleotide sequence ID" value="NZ_JAGGJU010000003.1"/>
</dbReference>
<keyword evidence="4" id="KW-0540">Nuclease</keyword>
<feature type="domain" description="RNase H type-1" evidence="8">
    <location>
        <begin position="1"/>
        <end position="153"/>
    </location>
</feature>
<keyword evidence="5" id="KW-0479">Metal-binding</keyword>
<evidence type="ECO:0000313" key="9">
    <source>
        <dbReference type="EMBL" id="MBP1849806.1"/>
    </source>
</evidence>
<dbReference type="Pfam" id="PF00075">
    <property type="entry name" value="RNase_H"/>
    <property type="match status" value="1"/>
</dbReference>
<evidence type="ECO:0000256" key="3">
    <source>
        <dbReference type="ARBA" id="ARBA00012180"/>
    </source>
</evidence>
<gene>
    <name evidence="9" type="ORF">J2Z17_001227</name>
</gene>
<dbReference type="InterPro" id="IPR036397">
    <property type="entry name" value="RNaseH_sf"/>
</dbReference>
<evidence type="ECO:0000256" key="4">
    <source>
        <dbReference type="ARBA" id="ARBA00022722"/>
    </source>
</evidence>
<comment type="similarity">
    <text evidence="2">Belongs to the RNase H family.</text>
</comment>
<dbReference type="PANTHER" id="PTHR10642">
    <property type="entry name" value="RIBONUCLEASE H1"/>
    <property type="match status" value="1"/>
</dbReference>
<organism evidence="9 10">
    <name type="scientific">Rhizobium halophytocola</name>
    <dbReference type="NCBI Taxonomy" id="735519"/>
    <lineage>
        <taxon>Bacteria</taxon>
        <taxon>Pseudomonadati</taxon>
        <taxon>Pseudomonadota</taxon>
        <taxon>Alphaproteobacteria</taxon>
        <taxon>Hyphomicrobiales</taxon>
        <taxon>Rhizobiaceae</taxon>
        <taxon>Rhizobium/Agrobacterium group</taxon>
        <taxon>Rhizobium</taxon>
    </lineage>
</organism>
<evidence type="ECO:0000259" key="8">
    <source>
        <dbReference type="PROSITE" id="PS50879"/>
    </source>
</evidence>
<name>A0ABS4DVT7_9HYPH</name>
<evidence type="ECO:0000256" key="7">
    <source>
        <dbReference type="ARBA" id="ARBA00022801"/>
    </source>
</evidence>
<evidence type="ECO:0000256" key="1">
    <source>
        <dbReference type="ARBA" id="ARBA00000077"/>
    </source>
</evidence>
<evidence type="ECO:0000256" key="6">
    <source>
        <dbReference type="ARBA" id="ARBA00022759"/>
    </source>
</evidence>
<keyword evidence="10" id="KW-1185">Reference proteome</keyword>
<dbReference type="EC" id="3.1.26.4" evidence="3"/>
<sequence length="161" mass="17691">MHDSLQIFTDGSFDAASASGSWAFVVMEGERQVFSDSGVDKGASNNAFEVLAAAKAMGWIGGAAKDRPVTLWTDSRHVLEGCHHWRAIWRNNGWKRITANPRLRRRAIPDAALWQQLDSLLESNRHVVVKLCKGHAGLAGNEQADALARDAYRAAARLPRS</sequence>
<comment type="caution">
    <text evidence="9">The sequence shown here is derived from an EMBL/GenBank/DDBJ whole genome shotgun (WGS) entry which is preliminary data.</text>
</comment>
<dbReference type="EMBL" id="JAGGJU010000003">
    <property type="protein sequence ID" value="MBP1849806.1"/>
    <property type="molecule type" value="Genomic_DNA"/>
</dbReference>
<dbReference type="PANTHER" id="PTHR10642:SF26">
    <property type="entry name" value="RIBONUCLEASE H1"/>
    <property type="match status" value="1"/>
</dbReference>
<evidence type="ECO:0000256" key="2">
    <source>
        <dbReference type="ARBA" id="ARBA00005300"/>
    </source>
</evidence>
<evidence type="ECO:0000313" key="10">
    <source>
        <dbReference type="Proteomes" id="UP000759443"/>
    </source>
</evidence>
<dbReference type="SUPFAM" id="SSF53098">
    <property type="entry name" value="Ribonuclease H-like"/>
    <property type="match status" value="1"/>
</dbReference>
<dbReference type="InterPro" id="IPR012337">
    <property type="entry name" value="RNaseH-like_sf"/>
</dbReference>
<reference evidence="9 10" key="1">
    <citation type="submission" date="2021-03" db="EMBL/GenBank/DDBJ databases">
        <title>Genomic Encyclopedia of Type Strains, Phase IV (KMG-IV): sequencing the most valuable type-strain genomes for metagenomic binning, comparative biology and taxonomic classification.</title>
        <authorList>
            <person name="Goeker M."/>
        </authorList>
    </citation>
    <scope>NUCLEOTIDE SEQUENCE [LARGE SCALE GENOMIC DNA]</scope>
    <source>
        <strain evidence="9 10">DSM 21600</strain>
    </source>
</reference>
<dbReference type="Gene3D" id="3.30.420.10">
    <property type="entry name" value="Ribonuclease H-like superfamily/Ribonuclease H"/>
    <property type="match status" value="1"/>
</dbReference>